<dbReference type="SUPFAM" id="SSF57756">
    <property type="entry name" value="Retrovirus zinc finger-like domains"/>
    <property type="match status" value="1"/>
</dbReference>
<evidence type="ECO:0000313" key="2">
    <source>
        <dbReference type="EnsemblMetazoa" id="ADIR000280-PA"/>
    </source>
</evidence>
<proteinExistence type="predicted"/>
<accession>A0A182MY26</accession>
<dbReference type="EnsemblMetazoa" id="ADIR000280-RA">
    <property type="protein sequence ID" value="ADIR000280-PA"/>
    <property type="gene ID" value="ADIR000280"/>
</dbReference>
<reference evidence="2" key="2">
    <citation type="submission" date="2020-05" db="UniProtKB">
        <authorList>
            <consortium name="EnsemblMetazoa"/>
        </authorList>
    </citation>
    <scope>IDENTIFICATION</scope>
    <source>
        <strain evidence="2">WRAIR2</strain>
    </source>
</reference>
<dbReference type="VEuPathDB" id="VectorBase:ADIR000280"/>
<evidence type="ECO:0000313" key="3">
    <source>
        <dbReference type="Proteomes" id="UP000075884"/>
    </source>
</evidence>
<feature type="domain" description="CCHC-type" evidence="1">
    <location>
        <begin position="174"/>
        <end position="190"/>
    </location>
</feature>
<protein>
    <recommendedName>
        <fullName evidence="1">CCHC-type domain-containing protein</fullName>
    </recommendedName>
</protein>
<dbReference type="SMART" id="SM00343">
    <property type="entry name" value="ZnF_C2HC"/>
    <property type="match status" value="2"/>
</dbReference>
<keyword evidence="3" id="KW-1185">Reference proteome</keyword>
<dbReference type="Gene3D" id="4.10.60.10">
    <property type="entry name" value="Zinc finger, CCHC-type"/>
    <property type="match status" value="1"/>
</dbReference>
<dbReference type="AlphaFoldDB" id="A0A182MY26"/>
<dbReference type="InterPro" id="IPR036875">
    <property type="entry name" value="Znf_CCHC_sf"/>
</dbReference>
<name>A0A182MY26_9DIPT</name>
<reference evidence="3" key="1">
    <citation type="submission" date="2013-03" db="EMBL/GenBank/DDBJ databases">
        <title>The Genome Sequence of Anopheles dirus WRAIR2.</title>
        <authorList>
            <consortium name="The Broad Institute Genomics Platform"/>
            <person name="Neafsey D.E."/>
            <person name="Walton C."/>
            <person name="Walker B."/>
            <person name="Young S.K."/>
            <person name="Zeng Q."/>
            <person name="Gargeya S."/>
            <person name="Fitzgerald M."/>
            <person name="Haas B."/>
            <person name="Abouelleil A."/>
            <person name="Allen A.W."/>
            <person name="Alvarado L."/>
            <person name="Arachchi H.M."/>
            <person name="Berlin A.M."/>
            <person name="Chapman S.B."/>
            <person name="Gainer-Dewar J."/>
            <person name="Goldberg J."/>
            <person name="Griggs A."/>
            <person name="Gujja S."/>
            <person name="Hansen M."/>
            <person name="Howarth C."/>
            <person name="Imamovic A."/>
            <person name="Ireland A."/>
            <person name="Larimer J."/>
            <person name="McCowan C."/>
            <person name="Murphy C."/>
            <person name="Pearson M."/>
            <person name="Poon T.W."/>
            <person name="Priest M."/>
            <person name="Roberts A."/>
            <person name="Saif S."/>
            <person name="Shea T."/>
            <person name="Sisk P."/>
            <person name="Sykes S."/>
            <person name="Wortman J."/>
            <person name="Nusbaum C."/>
            <person name="Birren B."/>
        </authorList>
    </citation>
    <scope>NUCLEOTIDE SEQUENCE [LARGE SCALE GENOMIC DNA]</scope>
    <source>
        <strain evidence="3">WRAIR2</strain>
    </source>
</reference>
<sequence length="215" mass="23812">MGEEQNLATKFWELYDKIGLKDVVKIHKRAKNGEILMKLLRSADANAVKDRIDAELKEGQKTTVVTEMTEMVVTNLDLTATVEEVSEAVGTKLGRSVPPASIKLWRCQDGLQRARFRFPIKQASKVDGSEVTIGAKVCGLKISKPMAATQMRCFRCLERGHLSNACEGIDRSEKCLQCGGEDHRSKDCTDRARCLNCGGRHRIGSSRCKKAVRSG</sequence>
<evidence type="ECO:0000259" key="1">
    <source>
        <dbReference type="SMART" id="SM00343"/>
    </source>
</evidence>
<dbReference type="GO" id="GO:0008270">
    <property type="term" value="F:zinc ion binding"/>
    <property type="evidence" value="ECO:0007669"/>
    <property type="project" value="InterPro"/>
</dbReference>
<dbReference type="InterPro" id="IPR001878">
    <property type="entry name" value="Znf_CCHC"/>
</dbReference>
<dbReference type="Proteomes" id="UP000075884">
    <property type="component" value="Unassembled WGS sequence"/>
</dbReference>
<organism evidence="2 3">
    <name type="scientific">Anopheles dirus</name>
    <dbReference type="NCBI Taxonomy" id="7168"/>
    <lineage>
        <taxon>Eukaryota</taxon>
        <taxon>Metazoa</taxon>
        <taxon>Ecdysozoa</taxon>
        <taxon>Arthropoda</taxon>
        <taxon>Hexapoda</taxon>
        <taxon>Insecta</taxon>
        <taxon>Pterygota</taxon>
        <taxon>Neoptera</taxon>
        <taxon>Endopterygota</taxon>
        <taxon>Diptera</taxon>
        <taxon>Nematocera</taxon>
        <taxon>Culicoidea</taxon>
        <taxon>Culicidae</taxon>
        <taxon>Anophelinae</taxon>
        <taxon>Anopheles</taxon>
    </lineage>
</organism>
<feature type="domain" description="CCHC-type" evidence="1">
    <location>
        <begin position="152"/>
        <end position="168"/>
    </location>
</feature>
<dbReference type="GO" id="GO:0003676">
    <property type="term" value="F:nucleic acid binding"/>
    <property type="evidence" value="ECO:0007669"/>
    <property type="project" value="InterPro"/>
</dbReference>